<sequence>MTYKYGSNESFSPTYLNLVCLRSVEEEKRKKQQRRKRNRREERKKEKEKERERTELDTPGPQRRYYGVLGAYSDATRSRIA</sequence>
<name>A0AAP0IC40_9MAGN</name>
<gene>
    <name evidence="2" type="ORF">Scep_020138</name>
</gene>
<proteinExistence type="predicted"/>
<feature type="compositionally biased region" description="Basic and acidic residues" evidence="1">
    <location>
        <begin position="39"/>
        <end position="56"/>
    </location>
</feature>
<evidence type="ECO:0000256" key="1">
    <source>
        <dbReference type="SAM" id="MobiDB-lite"/>
    </source>
</evidence>
<comment type="caution">
    <text evidence="2">The sequence shown here is derived from an EMBL/GenBank/DDBJ whole genome shotgun (WGS) entry which is preliminary data.</text>
</comment>
<keyword evidence="3" id="KW-1185">Reference proteome</keyword>
<feature type="region of interest" description="Disordered" evidence="1">
    <location>
        <begin position="26"/>
        <end position="81"/>
    </location>
</feature>
<dbReference type="Proteomes" id="UP001419268">
    <property type="component" value="Unassembled WGS sequence"/>
</dbReference>
<evidence type="ECO:0000313" key="2">
    <source>
        <dbReference type="EMBL" id="KAK9112619.1"/>
    </source>
</evidence>
<reference evidence="2 3" key="1">
    <citation type="submission" date="2024-01" db="EMBL/GenBank/DDBJ databases">
        <title>Genome assemblies of Stephania.</title>
        <authorList>
            <person name="Yang L."/>
        </authorList>
    </citation>
    <scope>NUCLEOTIDE SEQUENCE [LARGE SCALE GENOMIC DNA]</scope>
    <source>
        <strain evidence="2">JXDWG</strain>
        <tissue evidence="2">Leaf</tissue>
    </source>
</reference>
<dbReference type="AlphaFoldDB" id="A0AAP0IC40"/>
<protein>
    <submittedName>
        <fullName evidence="2">Uncharacterized protein</fullName>
    </submittedName>
</protein>
<evidence type="ECO:0000313" key="3">
    <source>
        <dbReference type="Proteomes" id="UP001419268"/>
    </source>
</evidence>
<organism evidence="2 3">
    <name type="scientific">Stephania cephalantha</name>
    <dbReference type="NCBI Taxonomy" id="152367"/>
    <lineage>
        <taxon>Eukaryota</taxon>
        <taxon>Viridiplantae</taxon>
        <taxon>Streptophyta</taxon>
        <taxon>Embryophyta</taxon>
        <taxon>Tracheophyta</taxon>
        <taxon>Spermatophyta</taxon>
        <taxon>Magnoliopsida</taxon>
        <taxon>Ranunculales</taxon>
        <taxon>Menispermaceae</taxon>
        <taxon>Menispermoideae</taxon>
        <taxon>Cissampelideae</taxon>
        <taxon>Stephania</taxon>
    </lineage>
</organism>
<dbReference type="EMBL" id="JBBNAG010000008">
    <property type="protein sequence ID" value="KAK9112619.1"/>
    <property type="molecule type" value="Genomic_DNA"/>
</dbReference>
<accession>A0AAP0IC40</accession>